<name>A0A1D7V1I4_9LEPT</name>
<feature type="chain" id="PRO_5009100473" evidence="9">
    <location>
        <begin position="27"/>
        <end position="507"/>
    </location>
</feature>
<sequence length="507" mass="56506">MKIFKLKRTIGIALLLGFGFHKNVHAGSYGDIYGAHPGAAGMGSAVTAIVNNSSAVFYNPAGLGRLSEGDLILAAIEKEARTNNPEIPNPENKDASSTTPPNVDPNDPANQQPAVVGPWYKRYWADTKEGFTKDVFKYKPANRPERSVHEVTFQYMYANPTSHTTAPRNQNLNKIRDSFVGLGLTLNLNDMFDMSRGFRFGINAIVPGSGNLLTLNDQNPTVPRYLQQGVSNERPTIMGGLGLEIWKDRLFAGVGFTALAGGTGSILMKDVPISPDPVSANSQVILTVKPLINPTYGLQFSYGKFSLGASYKRETVMQVDPVPARAQTTLLGIQLDFDLAILDGFNPRVFSYGLGFRPNDRLVLSFDINREIWSQFKLSRIKEKYSEPLYLHDTTNFRIGAEYALFKFLKTRLGFATKPTPLPAMPGANNWMDSDRNIYSLGFSYVFSPTTFKFMNRLRKPLIFDIVIENHQLKSNEVHKYNPTERNPNYSYGGYIWTVGVSMTIFF</sequence>
<evidence type="ECO:0000313" key="11">
    <source>
        <dbReference type="Proteomes" id="UP000094197"/>
    </source>
</evidence>
<evidence type="ECO:0000256" key="1">
    <source>
        <dbReference type="ARBA" id="ARBA00004571"/>
    </source>
</evidence>
<dbReference type="SUPFAM" id="SSF56935">
    <property type="entry name" value="Porins"/>
    <property type="match status" value="1"/>
</dbReference>
<evidence type="ECO:0000256" key="7">
    <source>
        <dbReference type="ARBA" id="ARBA00023237"/>
    </source>
</evidence>
<keyword evidence="5 9" id="KW-0732">Signal</keyword>
<reference evidence="10 11" key="1">
    <citation type="submission" date="2016-04" db="EMBL/GenBank/DDBJ databases">
        <title>Complete genome seqeunce of Leptospira alstonii serovar Room22.</title>
        <authorList>
            <person name="Nally J.E."/>
            <person name="Bayles D.O."/>
            <person name="Hurley D."/>
            <person name="Fanning S."/>
            <person name="McMahon B.J."/>
            <person name="Arent Z."/>
        </authorList>
    </citation>
    <scope>NUCLEOTIDE SEQUENCE [LARGE SCALE GENOMIC DNA]</scope>
    <source>
        <strain evidence="10 11">GWTS #1</strain>
    </source>
</reference>
<evidence type="ECO:0000256" key="4">
    <source>
        <dbReference type="ARBA" id="ARBA00022692"/>
    </source>
</evidence>
<evidence type="ECO:0000256" key="9">
    <source>
        <dbReference type="SAM" id="SignalP"/>
    </source>
</evidence>
<dbReference type="GO" id="GO:0015483">
    <property type="term" value="F:long-chain fatty acid transporting porin activity"/>
    <property type="evidence" value="ECO:0007669"/>
    <property type="project" value="TreeGrafter"/>
</dbReference>
<evidence type="ECO:0000256" key="2">
    <source>
        <dbReference type="ARBA" id="ARBA00008163"/>
    </source>
</evidence>
<dbReference type="InterPro" id="IPR005017">
    <property type="entry name" value="OMPP1/FadL/TodX"/>
</dbReference>
<feature type="signal peptide" evidence="9">
    <location>
        <begin position="1"/>
        <end position="26"/>
    </location>
</feature>
<dbReference type="OrthoDB" id="342558at2"/>
<comment type="similarity">
    <text evidence="2">Belongs to the OmpP1/FadL family.</text>
</comment>
<keyword evidence="6" id="KW-0472">Membrane</keyword>
<organism evidence="10 11">
    <name type="scientific">Leptospira tipperaryensis</name>
    <dbReference type="NCBI Taxonomy" id="2564040"/>
    <lineage>
        <taxon>Bacteria</taxon>
        <taxon>Pseudomonadati</taxon>
        <taxon>Spirochaetota</taxon>
        <taxon>Spirochaetia</taxon>
        <taxon>Leptospirales</taxon>
        <taxon>Leptospiraceae</taxon>
        <taxon>Leptospira</taxon>
    </lineage>
</organism>
<accession>A0A1D7V1I4</accession>
<protein>
    <submittedName>
        <fullName evidence="10">Aromatic hydrocarbon degradation protein</fullName>
    </submittedName>
</protein>
<keyword evidence="7" id="KW-0998">Cell outer membrane</keyword>
<dbReference type="AlphaFoldDB" id="A0A1D7V1I4"/>
<proteinExistence type="inferred from homology"/>
<evidence type="ECO:0000256" key="8">
    <source>
        <dbReference type="SAM" id="MobiDB-lite"/>
    </source>
</evidence>
<dbReference type="PANTHER" id="PTHR35093">
    <property type="entry name" value="OUTER MEMBRANE PROTEIN NMB0088-RELATED"/>
    <property type="match status" value="1"/>
</dbReference>
<dbReference type="EMBL" id="CP015217">
    <property type="protein sequence ID" value="AOP35688.1"/>
    <property type="molecule type" value="Genomic_DNA"/>
</dbReference>
<feature type="region of interest" description="Disordered" evidence="8">
    <location>
        <begin position="82"/>
        <end position="114"/>
    </location>
</feature>
<dbReference type="KEGG" id="laj:A0128_18690"/>
<comment type="subcellular location">
    <subcellularLocation>
        <location evidence="1">Cell outer membrane</location>
        <topology evidence="1">Multi-pass membrane protein</topology>
    </subcellularLocation>
</comment>
<dbReference type="PANTHER" id="PTHR35093:SF8">
    <property type="entry name" value="OUTER MEMBRANE PROTEIN NMB0088-RELATED"/>
    <property type="match status" value="1"/>
</dbReference>
<dbReference type="RefSeq" id="WP_069608889.1">
    <property type="nucleotide sequence ID" value="NZ_CP015217.1"/>
</dbReference>
<evidence type="ECO:0000256" key="5">
    <source>
        <dbReference type="ARBA" id="ARBA00022729"/>
    </source>
</evidence>
<dbReference type="Pfam" id="PF03349">
    <property type="entry name" value="Toluene_X"/>
    <property type="match status" value="1"/>
</dbReference>
<dbReference type="Gene3D" id="2.40.160.60">
    <property type="entry name" value="Outer membrane protein transport protein (OMPP1/FadL/TodX)"/>
    <property type="match status" value="2"/>
</dbReference>
<gene>
    <name evidence="10" type="ORF">A0128_18690</name>
</gene>
<evidence type="ECO:0000256" key="6">
    <source>
        <dbReference type="ARBA" id="ARBA00023136"/>
    </source>
</evidence>
<dbReference type="GO" id="GO:0009279">
    <property type="term" value="C:cell outer membrane"/>
    <property type="evidence" value="ECO:0007669"/>
    <property type="project" value="UniProtKB-SubCell"/>
</dbReference>
<evidence type="ECO:0000256" key="3">
    <source>
        <dbReference type="ARBA" id="ARBA00022452"/>
    </source>
</evidence>
<evidence type="ECO:0000313" key="10">
    <source>
        <dbReference type="EMBL" id="AOP35688.1"/>
    </source>
</evidence>
<keyword evidence="4" id="KW-0812">Transmembrane</keyword>
<keyword evidence="3" id="KW-1134">Transmembrane beta strand</keyword>
<dbReference type="Proteomes" id="UP000094197">
    <property type="component" value="Chromosome 1"/>
</dbReference>
<keyword evidence="11" id="KW-1185">Reference proteome</keyword>